<dbReference type="Gene3D" id="3.30.420.10">
    <property type="entry name" value="Ribonuclease H-like superfamily/Ribonuclease H"/>
    <property type="match status" value="1"/>
</dbReference>
<organism evidence="3 4">
    <name type="scientific">Mycolicibacterium brumae</name>
    <dbReference type="NCBI Taxonomy" id="85968"/>
    <lineage>
        <taxon>Bacteria</taxon>
        <taxon>Bacillati</taxon>
        <taxon>Actinomycetota</taxon>
        <taxon>Actinomycetes</taxon>
        <taxon>Mycobacteriales</taxon>
        <taxon>Mycobacteriaceae</taxon>
        <taxon>Mycolicibacterium</taxon>
    </lineage>
</organism>
<dbReference type="InterPro" id="IPR048020">
    <property type="entry name" value="Transpos_IS3"/>
</dbReference>
<dbReference type="PANTHER" id="PTHR46889:SF5">
    <property type="entry name" value="INTEGRASE PROTEIN"/>
    <property type="match status" value="1"/>
</dbReference>
<dbReference type="GO" id="GO:0006313">
    <property type="term" value="P:DNA transposition"/>
    <property type="evidence" value="ECO:0007669"/>
    <property type="project" value="InterPro"/>
</dbReference>
<gene>
    <name evidence="3" type="ORF">CQY22_018560</name>
</gene>
<dbReference type="NCBIfam" id="NF033516">
    <property type="entry name" value="transpos_IS3"/>
    <property type="match status" value="1"/>
</dbReference>
<dbReference type="InterPro" id="IPR025948">
    <property type="entry name" value="HTH-like_dom"/>
</dbReference>
<protein>
    <submittedName>
        <fullName evidence="3">IS3 family transposase</fullName>
    </submittedName>
</protein>
<proteinExistence type="predicted"/>
<dbReference type="InterPro" id="IPR036397">
    <property type="entry name" value="RNaseH_sf"/>
</dbReference>
<evidence type="ECO:0000259" key="2">
    <source>
        <dbReference type="PROSITE" id="PS50994"/>
    </source>
</evidence>
<keyword evidence="4" id="KW-1185">Reference proteome</keyword>
<dbReference type="SUPFAM" id="SSF53098">
    <property type="entry name" value="Ribonuclease H-like"/>
    <property type="match status" value="1"/>
</dbReference>
<dbReference type="OrthoDB" id="4281720at2"/>
<dbReference type="Pfam" id="PF01527">
    <property type="entry name" value="HTH_Tnp_1"/>
    <property type="match status" value="1"/>
</dbReference>
<reference evidence="3 4" key="1">
    <citation type="journal article" date="2017" name="Infect. Genet. Evol.">
        <title>The new phylogeny of the genus Mycobacterium: The old and the news.</title>
        <authorList>
            <person name="Tortoli E."/>
            <person name="Fedrizzi T."/>
            <person name="Meehan C.J."/>
            <person name="Trovato A."/>
            <person name="Grottola A."/>
            <person name="Giacobazzi E."/>
            <person name="Serpini G.F."/>
            <person name="Tagliazucchi S."/>
            <person name="Fabio A."/>
            <person name="Bettua C."/>
            <person name="Bertorelli R."/>
            <person name="Frascaro F."/>
            <person name="De Sanctis V."/>
            <person name="Pecorari M."/>
            <person name="Jousson O."/>
            <person name="Segata N."/>
            <person name="Cirillo D.M."/>
        </authorList>
    </citation>
    <scope>NUCLEOTIDE SEQUENCE [LARGE SCALE GENOMIC DNA]</scope>
    <source>
        <strain evidence="3 4">CIP1034565</strain>
    </source>
</reference>
<evidence type="ECO:0000313" key="4">
    <source>
        <dbReference type="Proteomes" id="UP000230551"/>
    </source>
</evidence>
<dbReference type="Pfam" id="PF13333">
    <property type="entry name" value="rve_2"/>
    <property type="match status" value="1"/>
</dbReference>
<dbReference type="Pfam" id="PF00665">
    <property type="entry name" value="rve"/>
    <property type="match status" value="1"/>
</dbReference>
<dbReference type="Proteomes" id="UP000230551">
    <property type="component" value="Unassembled WGS sequence"/>
</dbReference>
<dbReference type="PANTHER" id="PTHR46889">
    <property type="entry name" value="TRANSPOSASE INSF FOR INSERTION SEQUENCE IS3B-RELATED"/>
    <property type="match status" value="1"/>
</dbReference>
<dbReference type="EMBL" id="PDCN02000067">
    <property type="protein sequence ID" value="PIB73036.1"/>
    <property type="molecule type" value="Genomic_DNA"/>
</dbReference>
<comment type="caution">
    <text evidence="3">The sequence shown here is derived from an EMBL/GenBank/DDBJ whole genome shotgun (WGS) entry which is preliminary data.</text>
</comment>
<sequence length="401" mass="45143">MGTKKRASYTPKYRHEAAHLVIDTGRSIAEVAREIGVGEALLGRWVGIERAQMDSAPEALDADERAELERLRVEVSELRMDREFLKKSRSLLREGDRSEPAEAFALIDAEKAMFGVSRCARLLGVSRSGYYKWVKARDAGPGPRAQRRAELTVAVKAAHEESDGVDGAPRILATLRRQGETVSRKTVAKIMVDNGIEGISPRTWRPPTTIVDDRAHTLPDLVGRRFDQGALNKVWTSDITYLGTDEGWLYLCAVRDGCSRRVLGYAFAETLHTDVVEAALRRAHLFRDPATGPMERVIFHADRGCQYTSAQMFSVAEELNVRQSVGRTGVCWDNAQQESFWSTLKSEFYHRWHFATHAEAIHAVANWIENVYNWRRLHSSLGYLSPVDFETLMINQAEQAA</sequence>
<dbReference type="Gene3D" id="1.10.10.60">
    <property type="entry name" value="Homeodomain-like"/>
    <property type="match status" value="1"/>
</dbReference>
<dbReference type="AlphaFoldDB" id="A0A2G5P403"/>
<dbReference type="GO" id="GO:0015074">
    <property type="term" value="P:DNA integration"/>
    <property type="evidence" value="ECO:0007669"/>
    <property type="project" value="InterPro"/>
</dbReference>
<comment type="function">
    <text evidence="1">Involved in the transposition of the insertion sequence.</text>
</comment>
<dbReference type="RefSeq" id="WP_090585282.1">
    <property type="nucleotide sequence ID" value="NZ_CP104302.1"/>
</dbReference>
<name>A0A2G5P403_9MYCO</name>
<dbReference type="Pfam" id="PF13276">
    <property type="entry name" value="HTH_21"/>
    <property type="match status" value="1"/>
</dbReference>
<dbReference type="InterPro" id="IPR012337">
    <property type="entry name" value="RNaseH-like_sf"/>
</dbReference>
<dbReference type="InterPro" id="IPR009057">
    <property type="entry name" value="Homeodomain-like_sf"/>
</dbReference>
<evidence type="ECO:0000256" key="1">
    <source>
        <dbReference type="ARBA" id="ARBA00002286"/>
    </source>
</evidence>
<dbReference type="InterPro" id="IPR001584">
    <property type="entry name" value="Integrase_cat-core"/>
</dbReference>
<dbReference type="PROSITE" id="PS50994">
    <property type="entry name" value="INTEGRASE"/>
    <property type="match status" value="1"/>
</dbReference>
<feature type="domain" description="Integrase catalytic" evidence="2">
    <location>
        <begin position="215"/>
        <end position="394"/>
    </location>
</feature>
<dbReference type="GO" id="GO:0003677">
    <property type="term" value="F:DNA binding"/>
    <property type="evidence" value="ECO:0007669"/>
    <property type="project" value="InterPro"/>
</dbReference>
<dbReference type="SUPFAM" id="SSF46689">
    <property type="entry name" value="Homeodomain-like"/>
    <property type="match status" value="1"/>
</dbReference>
<dbReference type="InterPro" id="IPR050900">
    <property type="entry name" value="Transposase_IS3/IS150/IS904"/>
</dbReference>
<evidence type="ECO:0000313" key="3">
    <source>
        <dbReference type="EMBL" id="PIB73036.1"/>
    </source>
</evidence>
<dbReference type="InterPro" id="IPR002514">
    <property type="entry name" value="Transposase_8"/>
</dbReference>
<dbReference type="GO" id="GO:0004803">
    <property type="term" value="F:transposase activity"/>
    <property type="evidence" value="ECO:0007669"/>
    <property type="project" value="InterPro"/>
</dbReference>
<accession>A0A2G5P403</accession>